<keyword evidence="11" id="KW-1185">Reference proteome</keyword>
<feature type="transmembrane region" description="Helical" evidence="9">
    <location>
        <begin position="80"/>
        <end position="102"/>
    </location>
</feature>
<dbReference type="PANTHER" id="PTHR35093:SF3">
    <property type="entry name" value="LONG-CHAIN FATTY ACID TRANSPORT PROTEIN"/>
    <property type="match status" value="1"/>
</dbReference>
<keyword evidence="3" id="KW-1134">Transmembrane beta strand</keyword>
<accession>A0A5C5U8W7</accession>
<comment type="caution">
    <text evidence="10">The sequence shown here is derived from an EMBL/GenBank/DDBJ whole genome shotgun (WGS) entry which is preliminary data.</text>
</comment>
<keyword evidence="5" id="KW-0732">Signal</keyword>
<evidence type="ECO:0000256" key="7">
    <source>
        <dbReference type="ARBA" id="ARBA00023237"/>
    </source>
</evidence>
<sequence>MAPPYPLRRRRFMSRQPPLRAGRHIHHTHRYGIVRAASWVGRASSGGEGGIHRIRPSSRRGTVPSPERPNPMRKIPRTTVTALAVGIAGTLAFASSAHAAGFQLKENSVKSMGSAFAGTAAKTGDSSVVTNNPAVMTQFEGNTFQIDVTAIDLNYEFKGTATDAFGRPMTGGDGGNAGDVTPVPAMSYIRKLDNGLALGAMVSAPFGLKTEYEDNWVGRYFAHTSDVRIVDLTLSGAIDVTDRFSVGIGAIVSRADVTLSRSVDFGTLLYSNPATRPLPFAQPQAADGFVEIQGDDNGFGWLVGAHFRPTDNFAIGVSYRSEIDYELAGTADWTVPGNVAAVFSASPTTAPLFQDGPGGAKLTTPSVLSVGAHWNVTDRFALSASWAETGWESLREVRIEFENPDPDAVEPFEWSDSTFVAIGAEYKLSDRWTLRGGIANDETPTSLEHRTPRLPDDDRRWYSIGATWQVSDALDVNFAVTHIKPDDPKVDVTSSGSRIAGPFDGSANLYGVSAQYRF</sequence>
<dbReference type="AlphaFoldDB" id="A0A5C5U8W7"/>
<dbReference type="InterPro" id="IPR005017">
    <property type="entry name" value="OMPP1/FadL/TodX"/>
</dbReference>
<proteinExistence type="inferred from homology"/>
<dbReference type="GO" id="GO:0015483">
    <property type="term" value="F:long-chain fatty acid transporting porin activity"/>
    <property type="evidence" value="ECO:0007669"/>
    <property type="project" value="TreeGrafter"/>
</dbReference>
<keyword evidence="9" id="KW-1133">Transmembrane helix</keyword>
<evidence type="ECO:0000256" key="9">
    <source>
        <dbReference type="SAM" id="Phobius"/>
    </source>
</evidence>
<dbReference type="PANTHER" id="PTHR35093">
    <property type="entry name" value="OUTER MEMBRANE PROTEIN NMB0088-RELATED"/>
    <property type="match status" value="1"/>
</dbReference>
<name>A0A5C5U8W7_9GAMM</name>
<organism evidence="10 11">
    <name type="scientific">Luteimonas marina</name>
    <dbReference type="NCBI Taxonomy" id="488485"/>
    <lineage>
        <taxon>Bacteria</taxon>
        <taxon>Pseudomonadati</taxon>
        <taxon>Pseudomonadota</taxon>
        <taxon>Gammaproteobacteria</taxon>
        <taxon>Lysobacterales</taxon>
        <taxon>Lysobacteraceae</taxon>
        <taxon>Luteimonas</taxon>
    </lineage>
</organism>
<dbReference type="SUPFAM" id="SSF56935">
    <property type="entry name" value="Porins"/>
    <property type="match status" value="1"/>
</dbReference>
<dbReference type="Proteomes" id="UP000319980">
    <property type="component" value="Unassembled WGS sequence"/>
</dbReference>
<evidence type="ECO:0000256" key="6">
    <source>
        <dbReference type="ARBA" id="ARBA00023136"/>
    </source>
</evidence>
<reference evidence="10 11" key="1">
    <citation type="journal article" date="2008" name="Int. J. Syst. Evol. Microbiol.">
        <title>Luteimonas marina sp. nov., isolated from seawater.</title>
        <authorList>
            <person name="Baik K.S."/>
            <person name="Park S.C."/>
            <person name="Kim M.S."/>
            <person name="Kim E.M."/>
            <person name="Park C."/>
            <person name="Chun J."/>
            <person name="Seong C.N."/>
        </authorList>
    </citation>
    <scope>NUCLEOTIDE SEQUENCE [LARGE SCALE GENOMIC DNA]</scope>
    <source>
        <strain evidence="10 11">FR1330</strain>
    </source>
</reference>
<evidence type="ECO:0000313" key="11">
    <source>
        <dbReference type="Proteomes" id="UP000319980"/>
    </source>
</evidence>
<dbReference type="EMBL" id="VOHK01000002">
    <property type="protein sequence ID" value="TWT22389.1"/>
    <property type="molecule type" value="Genomic_DNA"/>
</dbReference>
<keyword evidence="4 9" id="KW-0812">Transmembrane</keyword>
<evidence type="ECO:0000256" key="8">
    <source>
        <dbReference type="SAM" id="MobiDB-lite"/>
    </source>
</evidence>
<comment type="similarity">
    <text evidence="2">Belongs to the OmpP1/FadL family.</text>
</comment>
<comment type="subcellular location">
    <subcellularLocation>
        <location evidence="1">Cell outer membrane</location>
        <topology evidence="1">Multi-pass membrane protein</topology>
    </subcellularLocation>
</comment>
<keyword evidence="7" id="KW-0998">Cell outer membrane</keyword>
<dbReference type="GO" id="GO:0009279">
    <property type="term" value="C:cell outer membrane"/>
    <property type="evidence" value="ECO:0007669"/>
    <property type="project" value="UniProtKB-SubCell"/>
</dbReference>
<keyword evidence="6 9" id="KW-0472">Membrane</keyword>
<feature type="region of interest" description="Disordered" evidence="8">
    <location>
        <begin position="45"/>
        <end position="74"/>
    </location>
</feature>
<gene>
    <name evidence="10" type="ORF">FQY83_04990</name>
</gene>
<evidence type="ECO:0000313" key="10">
    <source>
        <dbReference type="EMBL" id="TWT22389.1"/>
    </source>
</evidence>
<evidence type="ECO:0000256" key="1">
    <source>
        <dbReference type="ARBA" id="ARBA00004571"/>
    </source>
</evidence>
<evidence type="ECO:0000256" key="2">
    <source>
        <dbReference type="ARBA" id="ARBA00008163"/>
    </source>
</evidence>
<dbReference type="Gene3D" id="2.40.160.60">
    <property type="entry name" value="Outer membrane protein transport protein (OMPP1/FadL/TodX)"/>
    <property type="match status" value="1"/>
</dbReference>
<protein>
    <submittedName>
        <fullName evidence="10">Porin</fullName>
    </submittedName>
</protein>
<evidence type="ECO:0000256" key="3">
    <source>
        <dbReference type="ARBA" id="ARBA00022452"/>
    </source>
</evidence>
<evidence type="ECO:0000256" key="4">
    <source>
        <dbReference type="ARBA" id="ARBA00022692"/>
    </source>
</evidence>
<dbReference type="Pfam" id="PF03349">
    <property type="entry name" value="Toluene_X"/>
    <property type="match status" value="1"/>
</dbReference>
<evidence type="ECO:0000256" key="5">
    <source>
        <dbReference type="ARBA" id="ARBA00022729"/>
    </source>
</evidence>